<dbReference type="FunFam" id="1.10.472.10:FF:000040">
    <property type="entry name" value="D6-type cyclin"/>
    <property type="match status" value="1"/>
</dbReference>
<organism evidence="9 10">
    <name type="scientific">Castilleja foliolosa</name>
    <dbReference type="NCBI Taxonomy" id="1961234"/>
    <lineage>
        <taxon>Eukaryota</taxon>
        <taxon>Viridiplantae</taxon>
        <taxon>Streptophyta</taxon>
        <taxon>Embryophyta</taxon>
        <taxon>Tracheophyta</taxon>
        <taxon>Spermatophyta</taxon>
        <taxon>Magnoliopsida</taxon>
        <taxon>eudicotyledons</taxon>
        <taxon>Gunneridae</taxon>
        <taxon>Pentapetalae</taxon>
        <taxon>asterids</taxon>
        <taxon>lamiids</taxon>
        <taxon>Lamiales</taxon>
        <taxon>Orobanchaceae</taxon>
        <taxon>Pedicularideae</taxon>
        <taxon>Castillejinae</taxon>
        <taxon>Castilleja</taxon>
    </lineage>
</organism>
<dbReference type="InterPro" id="IPR004367">
    <property type="entry name" value="Cyclin_C-dom"/>
</dbReference>
<keyword evidence="4" id="KW-0131">Cell cycle</keyword>
<feature type="domain" description="Cyclin-like" evidence="7">
    <location>
        <begin position="51"/>
        <end position="135"/>
    </location>
</feature>
<protein>
    <submittedName>
        <fullName evidence="9">Uncharacterized protein</fullName>
    </submittedName>
</protein>
<dbReference type="SMART" id="SM01332">
    <property type="entry name" value="Cyclin_C"/>
    <property type="match status" value="1"/>
</dbReference>
<dbReference type="PANTHER" id="PTHR10177">
    <property type="entry name" value="CYCLINS"/>
    <property type="match status" value="1"/>
</dbReference>
<dbReference type="SMART" id="SM00385">
    <property type="entry name" value="CYCLIN"/>
    <property type="match status" value="1"/>
</dbReference>
<evidence type="ECO:0000256" key="2">
    <source>
        <dbReference type="ARBA" id="ARBA00022618"/>
    </source>
</evidence>
<keyword evidence="2" id="KW-0132">Cell division</keyword>
<dbReference type="InterPro" id="IPR036915">
    <property type="entry name" value="Cyclin-like_sf"/>
</dbReference>
<name>A0ABD3DX91_9LAMI</name>
<evidence type="ECO:0000256" key="5">
    <source>
        <dbReference type="RuleBase" id="RU000383"/>
    </source>
</evidence>
<dbReference type="InterPro" id="IPR013763">
    <property type="entry name" value="Cyclin-like_dom"/>
</dbReference>
<accession>A0ABD3DX91</accession>
<reference evidence="10" key="1">
    <citation type="journal article" date="2024" name="IScience">
        <title>Strigolactones Initiate the Formation of Haustorium-like Structures in Castilleja.</title>
        <authorList>
            <person name="Buerger M."/>
            <person name="Peterson D."/>
            <person name="Chory J."/>
        </authorList>
    </citation>
    <scope>NUCLEOTIDE SEQUENCE [LARGE SCALE GENOMIC DNA]</scope>
</reference>
<keyword evidence="10" id="KW-1185">Reference proteome</keyword>
<keyword evidence="3 5" id="KW-0195">Cyclin</keyword>
<dbReference type="FunFam" id="1.10.472.10:FF:000060">
    <property type="entry name" value="D6-type cyclin"/>
    <property type="match status" value="1"/>
</dbReference>
<dbReference type="Gene3D" id="1.10.472.10">
    <property type="entry name" value="Cyclin-like"/>
    <property type="match status" value="2"/>
</dbReference>
<evidence type="ECO:0000259" key="7">
    <source>
        <dbReference type="SMART" id="SM00385"/>
    </source>
</evidence>
<dbReference type="CDD" id="cd20544">
    <property type="entry name" value="CYCLIN_AtCycD-like_rpt2"/>
    <property type="match status" value="1"/>
</dbReference>
<sequence>MEFDLENPLPPSNEKYPSLFQIESDHMPSNTYLQNLNSEGSNLSVRRGIVSSIFNFSPDFDPFLSYLAINYMDRFLSIHPMPDGKPWIFKLVAISCISLALKMRKTEYSVSDLMQDGGFMFDSATIGRMEMLILGALKWRMRSTNPFCFVDYFIQFLKLKKKSLIQALKNRANEIILKAQHDINLLLFKPSIIAASALLYATNDLFHIQFASFRNAVCSCSYVDKEEFSQCYDMMQDVAMEGYDPVWFMASSSCTPANVLDLNYLSSSVSGSGSQRVADSEKNAGEN</sequence>
<evidence type="ECO:0000256" key="6">
    <source>
        <dbReference type="SAM" id="MobiDB-lite"/>
    </source>
</evidence>
<dbReference type="Proteomes" id="UP001632038">
    <property type="component" value="Unassembled WGS sequence"/>
</dbReference>
<evidence type="ECO:0000313" key="9">
    <source>
        <dbReference type="EMBL" id="KAL3645416.1"/>
    </source>
</evidence>
<feature type="region of interest" description="Disordered" evidence="6">
    <location>
        <begin position="268"/>
        <end position="287"/>
    </location>
</feature>
<dbReference type="Pfam" id="PF02984">
    <property type="entry name" value="Cyclin_C"/>
    <property type="match status" value="1"/>
</dbReference>
<dbReference type="InterPro" id="IPR006671">
    <property type="entry name" value="Cyclin_N"/>
</dbReference>
<evidence type="ECO:0000256" key="3">
    <source>
        <dbReference type="ARBA" id="ARBA00023127"/>
    </source>
</evidence>
<feature type="compositionally biased region" description="Basic and acidic residues" evidence="6">
    <location>
        <begin position="278"/>
        <end position="287"/>
    </location>
</feature>
<dbReference type="Pfam" id="PF00134">
    <property type="entry name" value="Cyclin_N"/>
    <property type="match status" value="1"/>
</dbReference>
<dbReference type="InterPro" id="IPR039361">
    <property type="entry name" value="Cyclin"/>
</dbReference>
<dbReference type="AlphaFoldDB" id="A0ABD3DX91"/>
<evidence type="ECO:0000259" key="8">
    <source>
        <dbReference type="SMART" id="SM01332"/>
    </source>
</evidence>
<proteinExistence type="inferred from homology"/>
<evidence type="ECO:0000256" key="1">
    <source>
        <dbReference type="ARBA" id="ARBA00009065"/>
    </source>
</evidence>
<dbReference type="GO" id="GO:0051301">
    <property type="term" value="P:cell division"/>
    <property type="evidence" value="ECO:0007669"/>
    <property type="project" value="UniProtKB-KW"/>
</dbReference>
<feature type="domain" description="Cyclin C-terminal" evidence="8">
    <location>
        <begin position="144"/>
        <end position="257"/>
    </location>
</feature>
<evidence type="ECO:0000313" key="10">
    <source>
        <dbReference type="Proteomes" id="UP001632038"/>
    </source>
</evidence>
<comment type="caution">
    <text evidence="9">The sequence shown here is derived from an EMBL/GenBank/DDBJ whole genome shotgun (WGS) entry which is preliminary data.</text>
</comment>
<gene>
    <name evidence="9" type="ORF">CASFOL_010596</name>
</gene>
<dbReference type="EMBL" id="JAVIJP010000013">
    <property type="protein sequence ID" value="KAL3645416.1"/>
    <property type="molecule type" value="Genomic_DNA"/>
</dbReference>
<evidence type="ECO:0000256" key="4">
    <source>
        <dbReference type="ARBA" id="ARBA00023306"/>
    </source>
</evidence>
<comment type="similarity">
    <text evidence="1">Belongs to the cyclin family. Cyclin D subfamily.</text>
</comment>
<dbReference type="SUPFAM" id="SSF47954">
    <property type="entry name" value="Cyclin-like"/>
    <property type="match status" value="2"/>
</dbReference>